<reference evidence="1 2" key="1">
    <citation type="journal article" date="2022" name="bioRxiv">
        <title>Genomics of Preaxostyla Flagellates Illuminates Evolutionary Transitions and the Path Towards Mitochondrial Loss.</title>
        <authorList>
            <person name="Novak L.V.F."/>
            <person name="Treitli S.C."/>
            <person name="Pyrih J."/>
            <person name="Halakuc P."/>
            <person name="Pipaliya S.V."/>
            <person name="Vacek V."/>
            <person name="Brzon O."/>
            <person name="Soukal P."/>
            <person name="Eme L."/>
            <person name="Dacks J.B."/>
            <person name="Karnkowska A."/>
            <person name="Elias M."/>
            <person name="Hampl V."/>
        </authorList>
    </citation>
    <scope>NUCLEOTIDE SEQUENCE [LARGE SCALE GENOMIC DNA]</scope>
    <source>
        <strain evidence="1">NAU3</strain>
        <tissue evidence="1">Gut</tissue>
    </source>
</reference>
<protein>
    <submittedName>
        <fullName evidence="1">Uncharacterized protein</fullName>
    </submittedName>
</protein>
<dbReference type="Proteomes" id="UP001281761">
    <property type="component" value="Unassembled WGS sequence"/>
</dbReference>
<proteinExistence type="predicted"/>
<keyword evidence="2" id="KW-1185">Reference proteome</keyword>
<evidence type="ECO:0000313" key="2">
    <source>
        <dbReference type="Proteomes" id="UP001281761"/>
    </source>
</evidence>
<accession>A0ABQ9XTG7</accession>
<comment type="caution">
    <text evidence="1">The sequence shown here is derived from an EMBL/GenBank/DDBJ whole genome shotgun (WGS) entry which is preliminary data.</text>
</comment>
<evidence type="ECO:0000313" key="1">
    <source>
        <dbReference type="EMBL" id="KAK2954771.1"/>
    </source>
</evidence>
<organism evidence="1 2">
    <name type="scientific">Blattamonas nauphoetae</name>
    <dbReference type="NCBI Taxonomy" id="2049346"/>
    <lineage>
        <taxon>Eukaryota</taxon>
        <taxon>Metamonada</taxon>
        <taxon>Preaxostyla</taxon>
        <taxon>Oxymonadida</taxon>
        <taxon>Blattamonas</taxon>
    </lineage>
</organism>
<gene>
    <name evidence="1" type="ORF">BLNAU_10256</name>
</gene>
<dbReference type="EMBL" id="JARBJD010000074">
    <property type="protein sequence ID" value="KAK2954771.1"/>
    <property type="molecule type" value="Genomic_DNA"/>
</dbReference>
<sequence>MTSSNEYSPFLQWNREDPVTATSIANTIVSLASMLRDGYDFDKELTSKVPTFLRSFRWNLPLLYSVDEILKVIGQTCTDPATVFVDSLVPLLSWPSRLIVDETITTVRHCFKENHSTVLALVSSKIFSKIHSSQTFRGLSKLDDLSLLKDILMLLGDGLQLCSTNAVRSLSATSDTDPQSIRDVVLNEVLIPIGQSLVQISRNRHLLSWNDECRNTVRKQLRLCDASEFHQPTLDFICSSRIPMVVQSLLTSIEHEFSSQLIIWDISTNDGIWKTNGTETVGREGLIQALEQEGFSDSVELTLLYHNSSENEYSQGSHSLKIMKRLGMNSPQSE</sequence>
<name>A0ABQ9XTG7_9EUKA</name>